<protein>
    <submittedName>
        <fullName evidence="1">Uncharacterized protein</fullName>
    </submittedName>
</protein>
<dbReference type="AlphaFoldDB" id="A0A024RYB7"/>
<proteinExistence type="predicted"/>
<dbReference type="HOGENOM" id="CLU_2943484_0_0_1"/>
<dbReference type="KEGG" id="trr:M419DRAFT_139506"/>
<organism evidence="1 2">
    <name type="scientific">Hypocrea jecorina (strain ATCC 56765 / BCRC 32924 / NRRL 11460 / Rut C-30)</name>
    <name type="common">Trichoderma reesei</name>
    <dbReference type="NCBI Taxonomy" id="1344414"/>
    <lineage>
        <taxon>Eukaryota</taxon>
        <taxon>Fungi</taxon>
        <taxon>Dikarya</taxon>
        <taxon>Ascomycota</taxon>
        <taxon>Pezizomycotina</taxon>
        <taxon>Sordariomycetes</taxon>
        <taxon>Hypocreomycetidae</taxon>
        <taxon>Hypocreales</taxon>
        <taxon>Hypocreaceae</taxon>
        <taxon>Trichoderma</taxon>
    </lineage>
</organism>
<dbReference type="Proteomes" id="UP000024376">
    <property type="component" value="Unassembled WGS sequence"/>
</dbReference>
<name>A0A024RYB7_HYPJR</name>
<accession>A0A024RYB7</accession>
<dbReference type="EMBL" id="KI911182">
    <property type="protein sequence ID" value="ETR96916.1"/>
    <property type="molecule type" value="Genomic_DNA"/>
</dbReference>
<sequence length="60" mass="6895">MNPGCRPTSLFRASFFDSGSLCLCVCACCRLQRLKAPPFFRRREEGIDWRGGGRRSRRRG</sequence>
<evidence type="ECO:0000313" key="1">
    <source>
        <dbReference type="EMBL" id="ETR96916.1"/>
    </source>
</evidence>
<evidence type="ECO:0000313" key="2">
    <source>
        <dbReference type="Proteomes" id="UP000024376"/>
    </source>
</evidence>
<gene>
    <name evidence="1" type="ORF">M419DRAFT_139506</name>
</gene>
<reference evidence="2" key="1">
    <citation type="journal article" date="2013" name="Ind. Biotechnol.">
        <title>Comparative genomics analysis of Trichoderma reesei strains.</title>
        <authorList>
            <person name="Koike H."/>
            <person name="Aerts A."/>
            <person name="LaButti K."/>
            <person name="Grigoriev I.V."/>
            <person name="Baker S.E."/>
        </authorList>
    </citation>
    <scope>NUCLEOTIDE SEQUENCE [LARGE SCALE GENOMIC DNA]</scope>
    <source>
        <strain evidence="2">ATCC 56765 / BCRC 32924 / NRRL 11460 / Rut C-30</strain>
    </source>
</reference>